<dbReference type="GO" id="GO:0030488">
    <property type="term" value="P:tRNA methylation"/>
    <property type="evidence" value="ECO:0007669"/>
    <property type="project" value="TreeGrafter"/>
</dbReference>
<dbReference type="PANTHER" id="PTHR11806:SF2">
    <property type="entry name" value="METHYLENETETRAHYDROFOLATE--TRNA-(URACIL-5-)-METHYLTRANSFERASE TRMFO"/>
    <property type="match status" value="1"/>
</dbReference>
<dbReference type="Proteomes" id="UP000008915">
    <property type="component" value="Chromosome"/>
</dbReference>
<dbReference type="GO" id="GO:0047151">
    <property type="term" value="F:tRNA (uracil(54)-C5)-methyltransferase activity, 5,10-methylenetetrahydrofolate-dependent"/>
    <property type="evidence" value="ECO:0007669"/>
    <property type="project" value="UniProtKB-UniRule"/>
</dbReference>
<dbReference type="SUPFAM" id="SSF51905">
    <property type="entry name" value="FAD/NAD(P)-binding domain"/>
    <property type="match status" value="1"/>
</dbReference>
<feature type="compositionally biased region" description="Low complexity" evidence="11">
    <location>
        <begin position="462"/>
        <end position="485"/>
    </location>
</feature>
<dbReference type="HAMAP" id="MF_01037">
    <property type="entry name" value="TrmFO"/>
    <property type="match status" value="1"/>
</dbReference>
<dbReference type="PROSITE" id="PS01281">
    <property type="entry name" value="GIDA_2"/>
    <property type="match status" value="1"/>
</dbReference>
<sequence length="508" mass="55217">MATHVTVIGGGLAGSEAAWQVARRGVPVRLYEMRPVKSTPAHHTGNLAELVCSNSLRGAQLDQAPGLLKEEMRRLGSLIMEAADASAIPAGSALAVDREEFSRRVTEAIENHPLIEVVREEVTEPPAEGPVIIATGPLTSDALSAWIRAFTGEEYLAFFDAAAPIVTYESLDLSKLFRASRYGKGSGDDYLNSPMTREEYEAFWKALVEAEKHVPHDFEQGLFFEGCLPIEEMARRGPDTLRYGPLKPVGLVDPRTGREPYAVVQLRRDNRYGTLYNLVGFQTSLKWGEQKRVFRMIPGLENAEFARYGVMHRNTFICSPKILHPTMQTRKRPDLFFAGQITGVEGYIESAATGIVAGINAARLVRGEEPVAFPPETAHGALTRYITEAHPDHFQPMNIAFGLLPPLERRVRDPRRRKLLMAERALAALERFAPARLPETAPGAVPAAVAATGAEPERAADPDAAVEPAGAADATSASAARGATDPAATDHRPARNRGPATPEPVSGR</sequence>
<dbReference type="GO" id="GO:0050660">
    <property type="term" value="F:flavin adenine dinucleotide binding"/>
    <property type="evidence" value="ECO:0007669"/>
    <property type="project" value="UniProtKB-UniRule"/>
</dbReference>
<dbReference type="RefSeq" id="WP_013495389.1">
    <property type="nucleotide sequence ID" value="NC_014831.1"/>
</dbReference>
<reference evidence="13 14" key="1">
    <citation type="journal article" date="2010" name="Stand. Genomic Sci.">
        <title>Complete genome sequence of Thermaerobacter marianensis type strain (7p75a).</title>
        <authorList>
            <person name="Han C."/>
            <person name="Gu W."/>
            <person name="Zhang X."/>
            <person name="Lapidus A."/>
            <person name="Nolan M."/>
            <person name="Copeland A."/>
            <person name="Lucas S."/>
            <person name="Del Rio T.G."/>
            <person name="Tice H."/>
            <person name="Cheng J.F."/>
            <person name="Tapia R."/>
            <person name="Goodwin L."/>
            <person name="Pitluck S."/>
            <person name="Pagani I."/>
            <person name="Ivanova N."/>
            <person name="Mavromatis K."/>
            <person name="Mikhailova N."/>
            <person name="Pati A."/>
            <person name="Chen A."/>
            <person name="Palaniappan K."/>
            <person name="Land M."/>
            <person name="Hauser L."/>
            <person name="Chang Y.J."/>
            <person name="Jeffries C.D."/>
            <person name="Schneider S."/>
            <person name="Rohde M."/>
            <person name="Goker M."/>
            <person name="Pukall R."/>
            <person name="Woyke T."/>
            <person name="Bristow J."/>
            <person name="Eisen J.A."/>
            <person name="Markowitz V."/>
            <person name="Hugenholtz P."/>
            <person name="Kyrpides N.C."/>
            <person name="Klenk H.P."/>
            <person name="Detter J.C."/>
        </authorList>
    </citation>
    <scope>NUCLEOTIDE SEQUENCE [LARGE SCALE GENOMIC DNA]</scope>
    <source>
        <strain evidence="14">ATCC 700841 / DSM 12885 / JCM 10246 / 7p75a</strain>
    </source>
</reference>
<dbReference type="NCBIfam" id="NF003739">
    <property type="entry name" value="PRK05335.1"/>
    <property type="match status" value="1"/>
</dbReference>
<dbReference type="EC" id="2.1.1.74" evidence="10"/>
<evidence type="ECO:0000256" key="11">
    <source>
        <dbReference type="SAM" id="MobiDB-lite"/>
    </source>
</evidence>
<evidence type="ECO:0000256" key="2">
    <source>
        <dbReference type="ARBA" id="ARBA00022490"/>
    </source>
</evidence>
<keyword evidence="4 10" id="KW-0285">Flavoprotein</keyword>
<dbReference type="FunFam" id="3.50.50.60:FF:000035">
    <property type="entry name" value="Methylenetetrahydrofolate--tRNA-(uracil-5-)-methyltransferase TrmFO"/>
    <property type="match status" value="1"/>
</dbReference>
<dbReference type="eggNOG" id="COG1206">
    <property type="taxonomic scope" value="Bacteria"/>
</dbReference>
<feature type="domain" description="MnmG N-terminal" evidence="12">
    <location>
        <begin position="5"/>
        <end position="369"/>
    </location>
</feature>
<dbReference type="InterPro" id="IPR002218">
    <property type="entry name" value="MnmG-rel"/>
</dbReference>
<reference evidence="14" key="2">
    <citation type="journal article" date="2010" name="Stand. Genomic Sci.">
        <title>Complete genome sequence of Thermaerobacter marianensis type strain (7p75aT).</title>
        <authorList>
            <person name="Han C."/>
            <person name="Gu W."/>
            <person name="Zhang X."/>
            <person name="Lapidus A."/>
            <person name="Nolan M."/>
            <person name="Copeland A."/>
            <person name="Lucas S."/>
            <person name="Glavina Del Rio T."/>
            <person name="Tice H."/>
            <person name="Cheng J."/>
            <person name="Tapia R."/>
            <person name="Goodwin L."/>
            <person name="Pitluck S."/>
            <person name="Pagani I."/>
            <person name="Ivanova N."/>
            <person name="Mavromatis K."/>
            <person name="Mikhailova N."/>
            <person name="Pati A."/>
            <person name="Chen A."/>
            <person name="Palaniappan K."/>
            <person name="Land M."/>
            <person name="Hauser L."/>
            <person name="Chang Y."/>
            <person name="Jeffries C."/>
            <person name="Schneider S."/>
            <person name="Rohde M."/>
            <person name="Goker M."/>
            <person name="Pukall R."/>
            <person name="Woyke T."/>
            <person name="Bristow J."/>
            <person name="Eisen J."/>
            <person name="Markowitz V."/>
            <person name="Hugenholtz P."/>
            <person name="Kyrpides N."/>
            <person name="Klenk H."/>
            <person name="Detter J."/>
        </authorList>
    </citation>
    <scope>NUCLEOTIDE SEQUENCE [LARGE SCALE GENOMIC DNA]</scope>
    <source>
        <strain evidence="14">ATCC 700841 / DSM 12885 / JCM 10246 / 7p75a</strain>
    </source>
</reference>
<evidence type="ECO:0000256" key="10">
    <source>
        <dbReference type="HAMAP-Rule" id="MF_01037"/>
    </source>
</evidence>
<dbReference type="PANTHER" id="PTHR11806">
    <property type="entry name" value="GLUCOSE INHIBITED DIVISION PROTEIN A"/>
    <property type="match status" value="1"/>
</dbReference>
<proteinExistence type="inferred from homology"/>
<gene>
    <name evidence="10" type="primary">trmFO</name>
    <name evidence="13" type="ordered locus">Tmar_0971</name>
</gene>
<keyword evidence="14" id="KW-1185">Reference proteome</keyword>
<evidence type="ECO:0000313" key="13">
    <source>
        <dbReference type="EMBL" id="ADU51084.1"/>
    </source>
</evidence>
<keyword evidence="8 10" id="KW-0521">NADP</keyword>
<evidence type="ECO:0000256" key="3">
    <source>
        <dbReference type="ARBA" id="ARBA00022603"/>
    </source>
</evidence>
<comment type="catalytic activity">
    <reaction evidence="10">
        <text>uridine(54) in tRNA + (6R)-5,10-methylene-5,6,7,8-tetrahydrofolate + NADH + H(+) = 5-methyluridine(54) in tRNA + (6S)-5,6,7,8-tetrahydrofolate + NAD(+)</text>
        <dbReference type="Rhea" id="RHEA:16873"/>
        <dbReference type="Rhea" id="RHEA-COMP:10167"/>
        <dbReference type="Rhea" id="RHEA-COMP:10193"/>
        <dbReference type="ChEBI" id="CHEBI:15378"/>
        <dbReference type="ChEBI" id="CHEBI:15636"/>
        <dbReference type="ChEBI" id="CHEBI:57453"/>
        <dbReference type="ChEBI" id="CHEBI:57540"/>
        <dbReference type="ChEBI" id="CHEBI:57945"/>
        <dbReference type="ChEBI" id="CHEBI:65315"/>
        <dbReference type="ChEBI" id="CHEBI:74447"/>
        <dbReference type="EC" id="2.1.1.74"/>
    </reaction>
</comment>
<comment type="catalytic activity">
    <reaction evidence="10">
        <text>uridine(54) in tRNA + (6R)-5,10-methylene-5,6,7,8-tetrahydrofolate + NADPH + H(+) = 5-methyluridine(54) in tRNA + (6S)-5,6,7,8-tetrahydrofolate + NADP(+)</text>
        <dbReference type="Rhea" id="RHEA:62372"/>
        <dbReference type="Rhea" id="RHEA-COMP:10167"/>
        <dbReference type="Rhea" id="RHEA-COMP:10193"/>
        <dbReference type="ChEBI" id="CHEBI:15378"/>
        <dbReference type="ChEBI" id="CHEBI:15636"/>
        <dbReference type="ChEBI" id="CHEBI:57453"/>
        <dbReference type="ChEBI" id="CHEBI:57783"/>
        <dbReference type="ChEBI" id="CHEBI:58349"/>
        <dbReference type="ChEBI" id="CHEBI:65315"/>
        <dbReference type="ChEBI" id="CHEBI:74447"/>
        <dbReference type="EC" id="2.1.1.74"/>
    </reaction>
</comment>
<evidence type="ECO:0000313" key="14">
    <source>
        <dbReference type="Proteomes" id="UP000008915"/>
    </source>
</evidence>
<dbReference type="InterPro" id="IPR036188">
    <property type="entry name" value="FAD/NAD-bd_sf"/>
</dbReference>
<dbReference type="KEGG" id="tmr:Tmar_0971"/>
<feature type="binding site" evidence="10">
    <location>
        <begin position="9"/>
        <end position="14"/>
    </location>
    <ligand>
        <name>FAD</name>
        <dbReference type="ChEBI" id="CHEBI:57692"/>
    </ligand>
</feature>
<evidence type="ECO:0000259" key="12">
    <source>
        <dbReference type="Pfam" id="PF01134"/>
    </source>
</evidence>
<evidence type="ECO:0000256" key="4">
    <source>
        <dbReference type="ARBA" id="ARBA00022630"/>
    </source>
</evidence>
<dbReference type="Gene3D" id="3.50.50.60">
    <property type="entry name" value="FAD/NAD(P)-binding domain"/>
    <property type="match status" value="2"/>
</dbReference>
<comment type="similarity">
    <text evidence="10">Belongs to the MnmG family. TrmFO subfamily.</text>
</comment>
<evidence type="ECO:0000256" key="8">
    <source>
        <dbReference type="ARBA" id="ARBA00022857"/>
    </source>
</evidence>
<evidence type="ECO:0000256" key="9">
    <source>
        <dbReference type="ARBA" id="ARBA00023027"/>
    </source>
</evidence>
<dbReference type="GO" id="GO:0002098">
    <property type="term" value="P:tRNA wobble uridine modification"/>
    <property type="evidence" value="ECO:0007669"/>
    <property type="project" value="TreeGrafter"/>
</dbReference>
<keyword evidence="9 10" id="KW-0520">NAD</keyword>
<dbReference type="InterPro" id="IPR040131">
    <property type="entry name" value="MnmG_N"/>
</dbReference>
<keyword evidence="7 10" id="KW-0274">FAD</keyword>
<evidence type="ECO:0000256" key="5">
    <source>
        <dbReference type="ARBA" id="ARBA00022679"/>
    </source>
</evidence>
<dbReference type="Pfam" id="PF01134">
    <property type="entry name" value="GIDA"/>
    <property type="match status" value="1"/>
</dbReference>
<dbReference type="EMBL" id="CP002344">
    <property type="protein sequence ID" value="ADU51084.1"/>
    <property type="molecule type" value="Genomic_DNA"/>
</dbReference>
<keyword evidence="5 10" id="KW-0808">Transferase</keyword>
<protein>
    <recommendedName>
        <fullName evidence="10">Methylenetetrahydrofolate--tRNA-(uracil-5-)-methyltransferase TrmFO</fullName>
        <ecNumber evidence="10">2.1.1.74</ecNumber>
    </recommendedName>
    <alternativeName>
        <fullName evidence="10">Folate-dependent tRNA (uracil-5-)-methyltransferase</fullName>
    </alternativeName>
    <alternativeName>
        <fullName evidence="10">Folate-dependent tRNA(M-5-U54)-methyltransferase</fullName>
    </alternativeName>
</protein>
<comment type="function">
    <text evidence="10">Catalyzes the folate-dependent formation of 5-methyl-uridine at position 54 (M-5-U54) in all tRNAs.</text>
</comment>
<dbReference type="STRING" id="644966.Tmar_0971"/>
<evidence type="ECO:0000256" key="1">
    <source>
        <dbReference type="ARBA" id="ARBA00001974"/>
    </source>
</evidence>
<dbReference type="InterPro" id="IPR004417">
    <property type="entry name" value="TrmFO"/>
</dbReference>
<evidence type="ECO:0000256" key="7">
    <source>
        <dbReference type="ARBA" id="ARBA00022827"/>
    </source>
</evidence>
<dbReference type="HOGENOM" id="CLU_033057_1_0_9"/>
<dbReference type="GO" id="GO:0005829">
    <property type="term" value="C:cytosol"/>
    <property type="evidence" value="ECO:0007669"/>
    <property type="project" value="TreeGrafter"/>
</dbReference>
<keyword evidence="3 10" id="KW-0489">Methyltransferase</keyword>
<dbReference type="NCBIfam" id="TIGR00137">
    <property type="entry name" value="gid_trmFO"/>
    <property type="match status" value="1"/>
</dbReference>
<dbReference type="InterPro" id="IPR020595">
    <property type="entry name" value="MnmG-rel_CS"/>
</dbReference>
<keyword evidence="6 10" id="KW-0819">tRNA processing</keyword>
<name>E6SJM1_THEM7</name>
<organism evidence="13 14">
    <name type="scientific">Thermaerobacter marianensis (strain ATCC 700841 / DSM 12885 / JCM 10246 / 7p75a)</name>
    <dbReference type="NCBI Taxonomy" id="644966"/>
    <lineage>
        <taxon>Bacteria</taxon>
        <taxon>Bacillati</taxon>
        <taxon>Bacillota</taxon>
        <taxon>Clostridia</taxon>
        <taxon>Eubacteriales</taxon>
        <taxon>Clostridiales Family XVII. Incertae Sedis</taxon>
        <taxon>Thermaerobacter</taxon>
    </lineage>
</organism>
<feature type="region of interest" description="Disordered" evidence="11">
    <location>
        <begin position="447"/>
        <end position="508"/>
    </location>
</feature>
<comment type="cofactor">
    <cofactor evidence="1 10">
        <name>FAD</name>
        <dbReference type="ChEBI" id="CHEBI:57692"/>
    </cofactor>
</comment>
<keyword evidence="2 10" id="KW-0963">Cytoplasm</keyword>
<evidence type="ECO:0000256" key="6">
    <source>
        <dbReference type="ARBA" id="ARBA00022694"/>
    </source>
</evidence>
<dbReference type="AlphaFoldDB" id="E6SJM1"/>
<accession>E6SJM1</accession>
<comment type="subcellular location">
    <subcellularLocation>
        <location evidence="10">Cytoplasm</location>
    </subcellularLocation>
</comment>